<dbReference type="Pfam" id="PF13419">
    <property type="entry name" value="HAD_2"/>
    <property type="match status" value="1"/>
</dbReference>
<dbReference type="SFLD" id="SFLDS00003">
    <property type="entry name" value="Haloacid_Dehalogenase"/>
    <property type="match status" value="1"/>
</dbReference>
<dbReference type="InterPro" id="IPR041492">
    <property type="entry name" value="HAD_2"/>
</dbReference>
<dbReference type="PANTHER" id="PTHR43316:SF8">
    <property type="entry name" value="HAD FAMILY HYDROLASE"/>
    <property type="match status" value="1"/>
</dbReference>
<dbReference type="PANTHER" id="PTHR43316">
    <property type="entry name" value="HYDROLASE, HALOACID DELAHOGENASE-RELATED"/>
    <property type="match status" value="1"/>
</dbReference>
<organism evidence="2 3">
    <name type="scientific">Eisenbergiella massiliensis</name>
    <dbReference type="NCBI Taxonomy" id="1720294"/>
    <lineage>
        <taxon>Bacteria</taxon>
        <taxon>Bacillati</taxon>
        <taxon>Bacillota</taxon>
        <taxon>Clostridia</taxon>
        <taxon>Lachnospirales</taxon>
        <taxon>Lachnospiraceae</taxon>
        <taxon>Eisenbergiella</taxon>
    </lineage>
</organism>
<dbReference type="PRINTS" id="PR00413">
    <property type="entry name" value="HADHALOGNASE"/>
</dbReference>
<reference evidence="2" key="1">
    <citation type="submission" date="2018-08" db="EMBL/GenBank/DDBJ databases">
        <title>A genome reference for cultivated species of the human gut microbiota.</title>
        <authorList>
            <person name="Zou Y."/>
            <person name="Xue W."/>
            <person name="Luo G."/>
        </authorList>
    </citation>
    <scope>NUCLEOTIDE SEQUENCE [LARGE SCALE GENOMIC DNA]</scope>
    <source>
        <strain evidence="2">TF05-5AC</strain>
    </source>
</reference>
<dbReference type="InterPro" id="IPR051540">
    <property type="entry name" value="S-2-haloacid_dehalogenase"/>
</dbReference>
<accession>A0A3E3HWZ6</accession>
<evidence type="ECO:0000313" key="2">
    <source>
        <dbReference type="EMBL" id="RGE56356.1"/>
    </source>
</evidence>
<dbReference type="EMBL" id="QVLV01000026">
    <property type="protein sequence ID" value="RGE56356.1"/>
    <property type="molecule type" value="Genomic_DNA"/>
</dbReference>
<proteinExistence type="predicted"/>
<dbReference type="InterPro" id="IPR006439">
    <property type="entry name" value="HAD-SF_hydro_IA"/>
</dbReference>
<gene>
    <name evidence="2" type="ORF">DXC51_24450</name>
</gene>
<dbReference type="SUPFAM" id="SSF56784">
    <property type="entry name" value="HAD-like"/>
    <property type="match status" value="1"/>
</dbReference>
<dbReference type="RefSeq" id="WP_117545573.1">
    <property type="nucleotide sequence ID" value="NZ_JBKUNB010000007.1"/>
</dbReference>
<dbReference type="GO" id="GO:0016787">
    <property type="term" value="F:hydrolase activity"/>
    <property type="evidence" value="ECO:0007669"/>
    <property type="project" value="UniProtKB-KW"/>
</dbReference>
<keyword evidence="3" id="KW-1185">Reference proteome</keyword>
<name>A0A3E3HWZ6_9FIRM</name>
<evidence type="ECO:0000256" key="1">
    <source>
        <dbReference type="ARBA" id="ARBA00022801"/>
    </source>
</evidence>
<dbReference type="NCBIfam" id="TIGR01549">
    <property type="entry name" value="HAD-SF-IA-v1"/>
    <property type="match status" value="1"/>
</dbReference>
<protein>
    <submittedName>
        <fullName evidence="2">HAD family hydrolase</fullName>
    </submittedName>
</protein>
<dbReference type="InterPro" id="IPR023214">
    <property type="entry name" value="HAD_sf"/>
</dbReference>
<dbReference type="AlphaFoldDB" id="A0A3E3HWZ6"/>
<dbReference type="SFLD" id="SFLDG01129">
    <property type="entry name" value="C1.5:_HAD__Beta-PGM__Phosphata"/>
    <property type="match status" value="1"/>
</dbReference>
<evidence type="ECO:0000313" key="3">
    <source>
        <dbReference type="Proteomes" id="UP000260812"/>
    </source>
</evidence>
<dbReference type="InterPro" id="IPR036412">
    <property type="entry name" value="HAD-like_sf"/>
</dbReference>
<dbReference type="Gene3D" id="1.10.150.400">
    <property type="match status" value="1"/>
</dbReference>
<dbReference type="Proteomes" id="UP000260812">
    <property type="component" value="Unassembled WGS sequence"/>
</dbReference>
<dbReference type="Gene3D" id="3.40.50.1000">
    <property type="entry name" value="HAD superfamily/HAD-like"/>
    <property type="match status" value="1"/>
</dbReference>
<dbReference type="GeneID" id="97989917"/>
<keyword evidence="1 2" id="KW-0378">Hydrolase</keyword>
<sequence length="234" mass="26075">MIKVVSFDVGHTLIKYNNPLSWTSLYRPALCEAAAKCNIVLADGMMDVAAEILTKYNTRVNYRETEITSDIIFKEIMSAWDCLNADLHAMKSAFYSFFQADAHPFPEVIETLKGLKSKGIKTGILTDVAYGMDNEFSLKDFAMLTVYIDLILTSVDVGYRKPCKEGFLKTAECFNILPNEMIYVGDEEKDIVGANSVGAVSVLINRSNAVKTFNQNYTIDSLDKLCGIIDTLNL</sequence>
<comment type="caution">
    <text evidence="2">The sequence shown here is derived from an EMBL/GenBank/DDBJ whole genome shotgun (WGS) entry which is preliminary data.</text>
</comment>